<dbReference type="PANTHER" id="PTHR43547:SF2">
    <property type="entry name" value="HYBRID SIGNAL TRANSDUCTION HISTIDINE KINASE C"/>
    <property type="match status" value="1"/>
</dbReference>
<dbReference type="SMART" id="SM00388">
    <property type="entry name" value="HisKA"/>
    <property type="match status" value="1"/>
</dbReference>
<keyword evidence="4" id="KW-0472">Membrane</keyword>
<dbReference type="PANTHER" id="PTHR43547">
    <property type="entry name" value="TWO-COMPONENT HISTIDINE KINASE"/>
    <property type="match status" value="1"/>
</dbReference>
<dbReference type="SMART" id="SM00387">
    <property type="entry name" value="HATPase_c"/>
    <property type="match status" value="1"/>
</dbReference>
<dbReference type="SUPFAM" id="SSF47384">
    <property type="entry name" value="Homodimeric domain of signal transducing histidine kinase"/>
    <property type="match status" value="1"/>
</dbReference>
<dbReference type="EMBL" id="VKKY01000001">
    <property type="protein sequence ID" value="KAA3439996.1"/>
    <property type="molecule type" value="Genomic_DNA"/>
</dbReference>
<dbReference type="InterPro" id="IPR036890">
    <property type="entry name" value="HATPase_C_sf"/>
</dbReference>
<dbReference type="InterPro" id="IPR015943">
    <property type="entry name" value="WD40/YVTN_repeat-like_dom_sf"/>
</dbReference>
<reference evidence="7 8" key="1">
    <citation type="submission" date="2019-07" db="EMBL/GenBank/DDBJ databases">
        <title>Rufibacter sp. nov., isolated from lake sediment.</title>
        <authorList>
            <person name="Qu J.-H."/>
        </authorList>
    </citation>
    <scope>NUCLEOTIDE SEQUENCE [LARGE SCALE GENOMIC DNA]</scope>
    <source>
        <strain evidence="7 8">NBS58-1</strain>
    </source>
</reference>
<dbReference type="AlphaFoldDB" id="A0A5B6TJ00"/>
<name>A0A5B6TJ00_9BACT</name>
<dbReference type="EC" id="2.7.13.3" evidence="2"/>
<dbReference type="InterPro" id="IPR003594">
    <property type="entry name" value="HATPase_dom"/>
</dbReference>
<keyword evidence="3" id="KW-0597">Phosphoprotein</keyword>
<dbReference type="InterPro" id="IPR036097">
    <property type="entry name" value="HisK_dim/P_sf"/>
</dbReference>
<comment type="caution">
    <text evidence="7">The sequence shown here is derived from an EMBL/GenBank/DDBJ whole genome shotgun (WGS) entry which is preliminary data.</text>
</comment>
<accession>A0A5B6TJ00</accession>
<dbReference type="InterPro" id="IPR013783">
    <property type="entry name" value="Ig-like_fold"/>
</dbReference>
<dbReference type="Gene3D" id="2.130.10.10">
    <property type="entry name" value="YVTN repeat-like/Quinoprotein amine dehydrogenase"/>
    <property type="match status" value="5"/>
</dbReference>
<evidence type="ECO:0000256" key="5">
    <source>
        <dbReference type="SAM" id="SignalP"/>
    </source>
</evidence>
<feature type="chain" id="PRO_5023028589" description="histidine kinase" evidence="5">
    <location>
        <begin position="18"/>
        <end position="1170"/>
    </location>
</feature>
<feature type="signal peptide" evidence="5">
    <location>
        <begin position="1"/>
        <end position="17"/>
    </location>
</feature>
<dbReference type="Pfam" id="PF07495">
    <property type="entry name" value="Y_Y_Y"/>
    <property type="match status" value="1"/>
</dbReference>
<feature type="domain" description="Histidine kinase" evidence="6">
    <location>
        <begin position="920"/>
        <end position="1159"/>
    </location>
</feature>
<dbReference type="Gene3D" id="3.30.565.10">
    <property type="entry name" value="Histidine kinase-like ATPase, C-terminal domain"/>
    <property type="match status" value="1"/>
</dbReference>
<evidence type="ECO:0000256" key="2">
    <source>
        <dbReference type="ARBA" id="ARBA00012438"/>
    </source>
</evidence>
<keyword evidence="5" id="KW-0732">Signal</keyword>
<dbReference type="InterPro" id="IPR003661">
    <property type="entry name" value="HisK_dim/P_dom"/>
</dbReference>
<sequence>MKNLLLLFFCLTAFASAGQLREPNFTRLSVENGMPENWAVCSLQDKHGYLWFGTQNGLVRYDGYKVKVYNLETADKKEQNYRAIRAIREDSAGIIWVGTITNGLYRYNRATDNFTHFPHLSKEGKPLVNEITHNILTDVKGILWTLNVDGDRKWHIDRIKLKTGGFTTYDSLSQGKFNLPTGTYNDLFRDSKGQVWLATDNGLYRFNAKQERFTGCLVSQDTARKNGIITIYEAPSQPGVLWLAQKTKAGNALVRFNTANNKATFYKNQSLSKGYGSVQTIFEDRSKKLWVGTTKGIARFDTATNTFASYAVNDKNLELTADSCFNIKEGRDGALWVLSGKGLLHLPSTRAKLSRYTADLALPDGLPFNVLWSSLIDRNGGVWVAIRNFGVYRLNEVQSQFEFIHHTGDKTGYPGGTAYSIALLKTGNYLVSTPLGLYESDKNLKKFTAVPLPGQDGSPVITYSIFVDKAGIAWIGSAQHGLFRYNPMSKQVINYQNIKGDSSSLSHNQVRSVLEDRSGRLWVGTFGGGLCRFDQRTGKFERFPFIINSGTTIPEKGELDDDQVGSLLEDRSGTLWVGTNQGGLNKLDQKTGKFTSFHNHEKGLQSVTSIHEDRAGRLWAGTYVRGLFLVDREKGVLRKFTEKEGLLYDQIYIIREDAAGKLWLGGGRGYSIFNPTDFSVTTLSSRNRLPSADLSTWGNATATNGDWLVGTRNGILRFNPDKLVSNATLPQVLLEKISYLKSGQDSKEETSVLWPGAEKLELKHNENRVTFQFTGIHYTNPALNRYQYKLEGYDQHWLDGGDQRSVTYTNLSPGTYTFSVKAASSDGVWNEEAASVTVVIRSPWWQTWWAYVLYVLLFAALVWGFIRVRSKALLKENKVLEEKVSHRTAQLQTSLEELKVTQNQLIQSEKMASLGELTAGIAHEIQNPLNFVNNFSEVSVELLEEMQEELQRGETEEALIIASGVKENLQKISHHGKRADSIVKGMLQHSQNHSGQKAPTDLNSLVDEYLRLSYHGLRARDKSFNAELVTDLDGTLPKIEVVAQDLGRVFLNLFNNAFYAVQQKKKAEGPGFHPQVSVKTKITEHGVLIEIRDNGIGIPVGIQNKILQPFFTTKPTGEGTGLGLSLSYDIIVKGHGGGLKIDSQEGAYTTFSVTLPFQKVEVAQRTHALV</sequence>
<evidence type="ECO:0000313" key="7">
    <source>
        <dbReference type="EMBL" id="KAA3439996.1"/>
    </source>
</evidence>
<protein>
    <recommendedName>
        <fullName evidence="2">histidine kinase</fullName>
        <ecNumber evidence="2">2.7.13.3</ecNumber>
    </recommendedName>
</protein>
<keyword evidence="8" id="KW-1185">Reference proteome</keyword>
<dbReference type="InterPro" id="IPR011123">
    <property type="entry name" value="Y_Y_Y"/>
</dbReference>
<keyword evidence="4" id="KW-0812">Transmembrane</keyword>
<dbReference type="CDD" id="cd00146">
    <property type="entry name" value="PKD"/>
    <property type="match status" value="1"/>
</dbReference>
<dbReference type="PRINTS" id="PR00344">
    <property type="entry name" value="BCTRLSENSOR"/>
</dbReference>
<dbReference type="Pfam" id="PF07494">
    <property type="entry name" value="Reg_prop"/>
    <property type="match status" value="3"/>
</dbReference>
<dbReference type="SUPFAM" id="SSF55874">
    <property type="entry name" value="ATPase domain of HSP90 chaperone/DNA topoisomerase II/histidine kinase"/>
    <property type="match status" value="1"/>
</dbReference>
<evidence type="ECO:0000256" key="4">
    <source>
        <dbReference type="SAM" id="Phobius"/>
    </source>
</evidence>
<evidence type="ECO:0000313" key="8">
    <source>
        <dbReference type="Proteomes" id="UP000324133"/>
    </source>
</evidence>
<dbReference type="PROSITE" id="PS50109">
    <property type="entry name" value="HIS_KIN"/>
    <property type="match status" value="1"/>
</dbReference>
<dbReference type="FunFam" id="2.60.40.10:FF:000791">
    <property type="entry name" value="Two-component system sensor histidine kinase/response regulator"/>
    <property type="match status" value="1"/>
</dbReference>
<evidence type="ECO:0000256" key="1">
    <source>
        <dbReference type="ARBA" id="ARBA00000085"/>
    </source>
</evidence>
<dbReference type="SUPFAM" id="SSF63829">
    <property type="entry name" value="Calcium-dependent phosphotriesterase"/>
    <property type="match status" value="3"/>
</dbReference>
<comment type="catalytic activity">
    <reaction evidence="1">
        <text>ATP + protein L-histidine = ADP + protein N-phospho-L-histidine.</text>
        <dbReference type="EC" id="2.7.13.3"/>
    </reaction>
</comment>
<dbReference type="Pfam" id="PF02518">
    <property type="entry name" value="HATPase_c"/>
    <property type="match status" value="1"/>
</dbReference>
<dbReference type="GO" id="GO:0000155">
    <property type="term" value="F:phosphorelay sensor kinase activity"/>
    <property type="evidence" value="ECO:0007669"/>
    <property type="project" value="InterPro"/>
</dbReference>
<evidence type="ECO:0000256" key="3">
    <source>
        <dbReference type="ARBA" id="ARBA00022553"/>
    </source>
</evidence>
<dbReference type="InterPro" id="IPR011110">
    <property type="entry name" value="Reg_prop"/>
</dbReference>
<dbReference type="InterPro" id="IPR004358">
    <property type="entry name" value="Sig_transdc_His_kin-like_C"/>
</dbReference>
<dbReference type="InterPro" id="IPR005467">
    <property type="entry name" value="His_kinase_dom"/>
</dbReference>
<organism evidence="7 8">
    <name type="scientific">Rufibacter hautae</name>
    <dbReference type="NCBI Taxonomy" id="2595005"/>
    <lineage>
        <taxon>Bacteria</taxon>
        <taxon>Pseudomonadati</taxon>
        <taxon>Bacteroidota</taxon>
        <taxon>Cytophagia</taxon>
        <taxon>Cytophagales</taxon>
        <taxon>Hymenobacteraceae</taxon>
        <taxon>Rufibacter</taxon>
    </lineage>
</organism>
<proteinExistence type="predicted"/>
<evidence type="ECO:0000259" key="6">
    <source>
        <dbReference type="PROSITE" id="PS50109"/>
    </source>
</evidence>
<dbReference type="Proteomes" id="UP000324133">
    <property type="component" value="Unassembled WGS sequence"/>
</dbReference>
<dbReference type="Gene3D" id="1.10.287.130">
    <property type="match status" value="1"/>
</dbReference>
<dbReference type="CDD" id="cd00082">
    <property type="entry name" value="HisKA"/>
    <property type="match status" value="1"/>
</dbReference>
<dbReference type="OrthoDB" id="9797097at2"/>
<feature type="transmembrane region" description="Helical" evidence="4">
    <location>
        <begin position="848"/>
        <end position="866"/>
    </location>
</feature>
<keyword evidence="4" id="KW-1133">Transmembrane helix</keyword>
<gene>
    <name evidence="7" type="ORF">FOA19_04835</name>
</gene>
<dbReference type="Gene3D" id="2.60.40.10">
    <property type="entry name" value="Immunoglobulins"/>
    <property type="match status" value="1"/>
</dbReference>